<sequence>MLAGIKRLLFQRKRACEPGFFDTFSAGITAQEFDPAWYLKTYPDVAAAGVSPWLHFLQRGRKEARIPSANRAVAFDYHLWRGGEAMMLPRLERLAVDTESASAERYRAAWALGRWFASEGNWTQAVSWLEGAIAEAESAPGYPGPWLLYVAALQHCDRSAEAEKVLQCAMSRFSNCADFDLLRIGGMEQAQRVSALGRLYSSLGVTTVVDNVVDGEVRGLQSLAAGARENAAPGKNAPLLSVVIPACNNEGQAEQDLRGILRQTWPNMEIIVVDDGSCEASRAGLERLVTEMAGQTAAPIRLYRHDGARGKYAACNTGLEQAKGAFVTFLEPGDWSHPRRFELQIHAILGQKSSIGSVCHSTLATADLAFGYGWLEDTWIRSDPSSLMFRRSAVSRIGYLDPVKSGGYREYLERILCRYGEASVEAVLAKVPLLLRQVSDAPSRSDLVPPLRGHRKSYLEASRQWHRDGGLYMGAEIDSRPFPAPAEMCIGDGANQSGCLKDRVRQSGYFDYLWYLEQYPDLQGTVTDLFDHFWDVGSAEGRDPGPGFSTSGYFYRYPAAKEIGLPALGHYISVGRSSGVEALAGTEGVREWRSDTPTLVVCAHQAGEYLYGAERSLVDVLRGLCKLGVNLVAVVPCAVNREYLEVLREYVQILEVVPYRWWNASRGSCQETVDHFSRILVQYSASALYANTLVLDEPLLAARALHVPAVVHVRELPAQDEALCTALGSGAPELVQRVRQLADILVVNSAFVAQSFSAESAIVVPNIVDVDSFADLPRRCGPDVESRVVRVGMLSSNLPKKGLADFVAVAARLQLSGAKLEFWLFGPDTQLIRELRERVSVGDLPTNLVFAGYVGSPQDALGSLDIVVNFSRFQESFGRTVLEAMAAGLPVVAYDWGAIPELVENGVTGFLAPYGNVDVAADCVMTLVETEKLRQRMGEAGRQRVQVAFGEANLVASLRQVLEQLAPGVD</sequence>
<dbReference type="Gene3D" id="3.40.50.2000">
    <property type="entry name" value="Glycogen Phosphorylase B"/>
    <property type="match status" value="2"/>
</dbReference>
<dbReference type="InterPro" id="IPR011990">
    <property type="entry name" value="TPR-like_helical_dom_sf"/>
</dbReference>
<dbReference type="Proteomes" id="UP001236500">
    <property type="component" value="Chromosome"/>
</dbReference>
<evidence type="ECO:0000313" key="3">
    <source>
        <dbReference type="Proteomes" id="UP001236500"/>
    </source>
</evidence>
<dbReference type="GO" id="GO:0016757">
    <property type="term" value="F:glycosyltransferase activity"/>
    <property type="evidence" value="ECO:0007669"/>
    <property type="project" value="UniProtKB-KW"/>
</dbReference>
<accession>A0ABY8NFX7</accession>
<dbReference type="SUPFAM" id="SSF53756">
    <property type="entry name" value="UDP-Glycosyltransferase/glycogen phosphorylase"/>
    <property type="match status" value="1"/>
</dbReference>
<organism evidence="2 3">
    <name type="scientific">Microbulbifer bruguierae</name>
    <dbReference type="NCBI Taxonomy" id="3029061"/>
    <lineage>
        <taxon>Bacteria</taxon>
        <taxon>Pseudomonadati</taxon>
        <taxon>Pseudomonadota</taxon>
        <taxon>Gammaproteobacteria</taxon>
        <taxon>Cellvibrionales</taxon>
        <taxon>Microbulbiferaceae</taxon>
        <taxon>Microbulbifer</taxon>
    </lineage>
</organism>
<dbReference type="SUPFAM" id="SSF53448">
    <property type="entry name" value="Nucleotide-diphospho-sugar transferases"/>
    <property type="match status" value="1"/>
</dbReference>
<proteinExistence type="predicted"/>
<dbReference type="EC" id="2.4.-.-" evidence="2"/>
<dbReference type="Pfam" id="PF13692">
    <property type="entry name" value="Glyco_trans_1_4"/>
    <property type="match status" value="1"/>
</dbReference>
<keyword evidence="2" id="KW-0808">Transferase</keyword>
<dbReference type="EMBL" id="CP118605">
    <property type="protein sequence ID" value="WGL16398.1"/>
    <property type="molecule type" value="Genomic_DNA"/>
</dbReference>
<name>A0ABY8NFX7_9GAMM</name>
<dbReference type="CDD" id="cd00761">
    <property type="entry name" value="Glyco_tranf_GTA_type"/>
    <property type="match status" value="1"/>
</dbReference>
<dbReference type="CDD" id="cd03801">
    <property type="entry name" value="GT4_PimA-like"/>
    <property type="match status" value="1"/>
</dbReference>
<keyword evidence="2" id="KW-0328">Glycosyltransferase</keyword>
<dbReference type="Gene3D" id="3.90.550.10">
    <property type="entry name" value="Spore Coat Polysaccharide Biosynthesis Protein SpsA, Chain A"/>
    <property type="match status" value="1"/>
</dbReference>
<dbReference type="InterPro" id="IPR029044">
    <property type="entry name" value="Nucleotide-diphossugar_trans"/>
</dbReference>
<dbReference type="InterPro" id="IPR001173">
    <property type="entry name" value="Glyco_trans_2-like"/>
</dbReference>
<reference evidence="2 3" key="1">
    <citation type="submission" date="2023-02" db="EMBL/GenBank/DDBJ databases">
        <title>Description and genomic characterization of Microbulbifer bruguierae sp. nov., isolated from the sediment of mangrove plant Bruguiera sexangula.</title>
        <authorList>
            <person name="Long M."/>
        </authorList>
    </citation>
    <scope>NUCLEOTIDE SEQUENCE [LARGE SCALE GENOMIC DNA]</scope>
    <source>
        <strain evidence="2 3">H12</strain>
    </source>
</reference>
<keyword evidence="3" id="KW-1185">Reference proteome</keyword>
<protein>
    <submittedName>
        <fullName evidence="2">Glycosyltransferase</fullName>
        <ecNumber evidence="2">2.4.-.-</ecNumber>
    </submittedName>
</protein>
<dbReference type="PANTHER" id="PTHR12526">
    <property type="entry name" value="GLYCOSYLTRANSFERASE"/>
    <property type="match status" value="1"/>
</dbReference>
<gene>
    <name evidence="2" type="ORF">PVT68_16735</name>
</gene>
<evidence type="ECO:0000313" key="2">
    <source>
        <dbReference type="EMBL" id="WGL16398.1"/>
    </source>
</evidence>
<dbReference type="Pfam" id="PF00535">
    <property type="entry name" value="Glycos_transf_2"/>
    <property type="match status" value="1"/>
</dbReference>
<dbReference type="SUPFAM" id="SSF48452">
    <property type="entry name" value="TPR-like"/>
    <property type="match status" value="1"/>
</dbReference>
<evidence type="ECO:0000259" key="1">
    <source>
        <dbReference type="Pfam" id="PF00535"/>
    </source>
</evidence>
<dbReference type="RefSeq" id="WP_280320091.1">
    <property type="nucleotide sequence ID" value="NZ_CP118605.1"/>
</dbReference>
<feature type="domain" description="Glycosyltransferase 2-like" evidence="1">
    <location>
        <begin position="241"/>
        <end position="350"/>
    </location>
</feature>